<dbReference type="Proteomes" id="UP000092741">
    <property type="component" value="Chromosome 2"/>
</dbReference>
<dbReference type="SUPFAM" id="SSF50249">
    <property type="entry name" value="Nucleic acid-binding proteins"/>
    <property type="match status" value="1"/>
</dbReference>
<feature type="transmembrane region" description="Helical" evidence="3">
    <location>
        <begin position="97"/>
        <end position="115"/>
    </location>
</feature>
<feature type="transmembrane region" description="Helical" evidence="3">
    <location>
        <begin position="163"/>
        <end position="181"/>
    </location>
</feature>
<dbReference type="PROSITE" id="PS00352">
    <property type="entry name" value="CSD_1"/>
    <property type="match status" value="1"/>
</dbReference>
<keyword evidence="3" id="KW-0472">Membrane</keyword>
<dbReference type="InterPro" id="IPR002059">
    <property type="entry name" value="CSP_DNA-bd"/>
</dbReference>
<evidence type="ECO:0000256" key="3">
    <source>
        <dbReference type="SAM" id="Phobius"/>
    </source>
</evidence>
<dbReference type="PANTHER" id="PTHR12962">
    <property type="entry name" value="CALCIUM-REGULATED HEAT STABLE PROTEIN CRHSP-24-RELATED"/>
    <property type="match status" value="1"/>
</dbReference>
<dbReference type="AlphaFoldDB" id="A0AAN1CX94"/>
<comment type="subcellular location">
    <subcellularLocation>
        <location evidence="2">Cytoplasm</location>
    </subcellularLocation>
</comment>
<keyword evidence="1" id="KW-0597">Phosphoprotein</keyword>
<dbReference type="InterPro" id="IPR010718">
    <property type="entry name" value="DUF1294"/>
</dbReference>
<dbReference type="Gene3D" id="2.40.50.140">
    <property type="entry name" value="Nucleic acid-binding proteins"/>
    <property type="match status" value="1"/>
</dbReference>
<dbReference type="Pfam" id="PF06961">
    <property type="entry name" value="DUF1294"/>
    <property type="match status" value="1"/>
</dbReference>
<evidence type="ECO:0000256" key="2">
    <source>
        <dbReference type="RuleBase" id="RU000408"/>
    </source>
</evidence>
<protein>
    <recommendedName>
        <fullName evidence="4">CSD domain-containing protein</fullName>
    </recommendedName>
</protein>
<dbReference type="SMART" id="SM00357">
    <property type="entry name" value="CSP"/>
    <property type="match status" value="1"/>
</dbReference>
<evidence type="ECO:0000259" key="4">
    <source>
        <dbReference type="PROSITE" id="PS51857"/>
    </source>
</evidence>
<dbReference type="PROSITE" id="PS51857">
    <property type="entry name" value="CSD_2"/>
    <property type="match status" value="1"/>
</dbReference>
<evidence type="ECO:0000256" key="1">
    <source>
        <dbReference type="ARBA" id="ARBA00022553"/>
    </source>
</evidence>
<dbReference type="PANTHER" id="PTHR12962:SF1">
    <property type="entry name" value="COLD SHOCK DOMAIN-CONTAINING PROTEIN CG9705"/>
    <property type="match status" value="1"/>
</dbReference>
<evidence type="ECO:0000313" key="6">
    <source>
        <dbReference type="Proteomes" id="UP000092741"/>
    </source>
</evidence>
<proteinExistence type="predicted"/>
<dbReference type="GO" id="GO:0005829">
    <property type="term" value="C:cytosol"/>
    <property type="evidence" value="ECO:0007669"/>
    <property type="project" value="UniProtKB-ARBA"/>
</dbReference>
<reference evidence="5 6" key="1">
    <citation type="submission" date="2016-07" db="EMBL/GenBank/DDBJ databases">
        <title>Developing Vibrio natriegens as a novel, fast-growing host for biotechnology.</title>
        <authorList>
            <person name="Weinstock M.T."/>
            <person name="Hesek E.D."/>
            <person name="Wilson C.M."/>
            <person name="Gibson D.G."/>
        </authorList>
    </citation>
    <scope>NUCLEOTIDE SEQUENCE [LARGE SCALE GENOMIC DNA]</scope>
    <source>
        <strain evidence="5 6">ATCC 14048</strain>
    </source>
</reference>
<organism evidence="5 6">
    <name type="scientific">Vibrio natriegens NBRC 15636 = ATCC 14048 = DSM 759</name>
    <dbReference type="NCBI Taxonomy" id="1219067"/>
    <lineage>
        <taxon>Bacteria</taxon>
        <taxon>Pseudomonadati</taxon>
        <taxon>Pseudomonadota</taxon>
        <taxon>Gammaproteobacteria</taxon>
        <taxon>Vibrionales</taxon>
        <taxon>Vibrionaceae</taxon>
        <taxon>Vibrio</taxon>
    </lineage>
</organism>
<accession>A0AAN1CX94</accession>
<keyword evidence="3" id="KW-0812">Transmembrane</keyword>
<evidence type="ECO:0000313" key="5">
    <source>
        <dbReference type="EMBL" id="ANQ14587.1"/>
    </source>
</evidence>
<dbReference type="InterPro" id="IPR011129">
    <property type="entry name" value="CSD"/>
</dbReference>
<dbReference type="GO" id="GO:0043488">
    <property type="term" value="P:regulation of mRNA stability"/>
    <property type="evidence" value="ECO:0007669"/>
    <property type="project" value="TreeGrafter"/>
</dbReference>
<name>A0AAN1CX94_VIBNA</name>
<feature type="domain" description="CSD" evidence="4">
    <location>
        <begin position="1"/>
        <end position="65"/>
    </location>
</feature>
<dbReference type="Pfam" id="PF00313">
    <property type="entry name" value="CSD"/>
    <property type="match status" value="1"/>
</dbReference>
<dbReference type="RefSeq" id="WP_020335234.1">
    <property type="nucleotide sequence ID" value="NZ_ATFJ01000036.1"/>
</dbReference>
<dbReference type="EMBL" id="CP016346">
    <property type="protein sequence ID" value="ANQ14587.1"/>
    <property type="molecule type" value="Genomic_DNA"/>
</dbReference>
<dbReference type="CDD" id="cd04458">
    <property type="entry name" value="CSP_CDS"/>
    <property type="match status" value="1"/>
</dbReference>
<keyword evidence="6" id="KW-1185">Reference proteome</keyword>
<keyword evidence="3" id="KW-1133">Transmembrane helix</keyword>
<sequence length="194" mass="21962">MKGQIVKWDDSKGYGFISALDCEHRVFFHVSSVESINRRPKLNDHVTFDLSKDNQGRINAKNVYIEGVHGVPITILFSSIFLVVLAASIFAFDGEMFLLPLYLVASLFTYLMFAWDKQAALSGNWRTSENTLHLLSLIGGWPGALWAQYLLRHKSRKQPFKSILWVTIVFNICVLIGLFTTSGREFIQTSLASI</sequence>
<dbReference type="InterPro" id="IPR012340">
    <property type="entry name" value="NA-bd_OB-fold"/>
</dbReference>
<dbReference type="InterPro" id="IPR052069">
    <property type="entry name" value="Ca-reg_mRNA-binding_domain"/>
</dbReference>
<dbReference type="GeneID" id="70915571"/>
<feature type="transmembrane region" description="Helical" evidence="3">
    <location>
        <begin position="71"/>
        <end position="90"/>
    </location>
</feature>
<dbReference type="InterPro" id="IPR019844">
    <property type="entry name" value="CSD_CS"/>
</dbReference>
<dbReference type="GO" id="GO:0003730">
    <property type="term" value="F:mRNA 3'-UTR binding"/>
    <property type="evidence" value="ECO:0007669"/>
    <property type="project" value="TreeGrafter"/>
</dbReference>
<dbReference type="KEGG" id="vna:PN96_22250"/>
<gene>
    <name evidence="5" type="ORF">BA890_17745</name>
</gene>